<dbReference type="RefSeq" id="WP_132405227.1">
    <property type="nucleotide sequence ID" value="NZ_SMKA01000031.1"/>
</dbReference>
<proteinExistence type="predicted"/>
<accession>A0A4R4Q8I4</accession>
<keyword evidence="2" id="KW-1185">Reference proteome</keyword>
<organism evidence="1 2">
    <name type="scientific">Kribbella albertanoniae</name>
    <dbReference type="NCBI Taxonomy" id="1266829"/>
    <lineage>
        <taxon>Bacteria</taxon>
        <taxon>Bacillati</taxon>
        <taxon>Actinomycetota</taxon>
        <taxon>Actinomycetes</taxon>
        <taxon>Propionibacteriales</taxon>
        <taxon>Kribbellaceae</taxon>
        <taxon>Kribbella</taxon>
    </lineage>
</organism>
<evidence type="ECO:0000313" key="1">
    <source>
        <dbReference type="EMBL" id="TDC31616.1"/>
    </source>
</evidence>
<reference evidence="1 2" key="1">
    <citation type="submission" date="2019-03" db="EMBL/GenBank/DDBJ databases">
        <title>Draft genome sequences of novel Actinobacteria.</title>
        <authorList>
            <person name="Sahin N."/>
            <person name="Ay H."/>
            <person name="Saygin H."/>
        </authorList>
    </citation>
    <scope>NUCLEOTIDE SEQUENCE [LARGE SCALE GENOMIC DNA]</scope>
    <source>
        <strain evidence="1 2">JCM 30547</strain>
    </source>
</reference>
<dbReference type="AlphaFoldDB" id="A0A4R4Q8I4"/>
<comment type="caution">
    <text evidence="1">The sequence shown here is derived from an EMBL/GenBank/DDBJ whole genome shotgun (WGS) entry which is preliminary data.</text>
</comment>
<name>A0A4R4Q8I4_9ACTN</name>
<dbReference type="EMBL" id="SMKA01000031">
    <property type="protein sequence ID" value="TDC31616.1"/>
    <property type="molecule type" value="Genomic_DNA"/>
</dbReference>
<gene>
    <name evidence="1" type="ORF">E1261_10345</name>
</gene>
<evidence type="ECO:0000313" key="2">
    <source>
        <dbReference type="Proteomes" id="UP000295075"/>
    </source>
</evidence>
<sequence length="556" mass="60004">MPTNTTGRPAWEDQLQTYLEGLREVPVVTKVDIPEGFDSALDLTIAGPAHLDLSNLPEGSNTQMRFAFVGGMHAVHLRHLDRSARLSLLLEEVNSQPDRVDVYLDSAFLGDVTLASGAGNRPLTIGAHDEYRGRVEIQSGTLALLRGFPAAAHVAVTGSTLRLESDRDYVTVRGTSSIDLPGGNVPRIMLLTVIGSADLRFPAKKAPIVVQLTGQSDAATLRFGSDYAGRDWTVEMLTDLRLEAQSAVQIRSKFVQDCKISGPAHLTLGTGSTVNSLTCSIDTGEQHPTLSADEDSVVDELSGTLTLGMVSKCHLIGSADGFLIADIKTSRNVPRAADHLAGSVLTGFRTPHGLAGRDVLAAMADTYHVDPDTADLPGSEHGLLQPLKRWKQHRSTSDRHRRQLDRGLRQDAELLRELQRLVIEKGAPGSTRTKVAWNAYRLRHRGVTSRVEYAVLAGYRLLGYGERPMPALFTWMAVSLCVAAISLGLKPDPTPHGLLTLLGEAGKQAVGPLTGLLYAGNSSLTSLWQHLARAAVAIPLVTGLLAFRNYVKSRQN</sequence>
<dbReference type="OrthoDB" id="9831325at2"/>
<protein>
    <submittedName>
        <fullName evidence="1">Uncharacterized protein</fullName>
    </submittedName>
</protein>
<dbReference type="Proteomes" id="UP000295075">
    <property type="component" value="Unassembled WGS sequence"/>
</dbReference>